<dbReference type="Gene3D" id="3.40.50.300">
    <property type="entry name" value="P-loop containing nucleotide triphosphate hydrolases"/>
    <property type="match status" value="1"/>
</dbReference>
<dbReference type="HAMAP" id="MF_00109">
    <property type="entry name" value="Shikimate_kinase"/>
    <property type="match status" value="1"/>
</dbReference>
<dbReference type="Gene3D" id="3.20.20.70">
    <property type="entry name" value="Aldolase class I"/>
    <property type="match status" value="1"/>
</dbReference>
<dbReference type="Pfam" id="PF18317">
    <property type="entry name" value="SDH_C"/>
    <property type="match status" value="1"/>
</dbReference>
<dbReference type="InterPro" id="IPR031322">
    <property type="entry name" value="Shikimate/glucono_kinase"/>
</dbReference>
<dbReference type="InterPro" id="IPR023000">
    <property type="entry name" value="Shikimate_kinase_CS"/>
</dbReference>
<dbReference type="GO" id="GO:0003855">
    <property type="term" value="F:3-dehydroquinate dehydratase activity"/>
    <property type="evidence" value="ECO:0007669"/>
    <property type="project" value="InterPro"/>
</dbReference>
<dbReference type="GO" id="GO:0009073">
    <property type="term" value="P:aromatic amino acid family biosynthetic process"/>
    <property type="evidence" value="ECO:0007669"/>
    <property type="project" value="UniProtKB-KW"/>
</dbReference>
<keyword evidence="12" id="KW-1185">Reference proteome</keyword>
<feature type="domain" description="SDH C-terminal" evidence="10">
    <location>
        <begin position="832"/>
        <end position="861"/>
    </location>
</feature>
<evidence type="ECO:0000256" key="8">
    <source>
        <dbReference type="ARBA" id="ARBA00023141"/>
    </source>
</evidence>
<sequence length="878" mass="96917">MSQNVLDRNGSIVLIGMRGVGKTTLGTIASKALNWPFYDSDLIFEERQKVSVAHFIHTHGWDLFRRIESDILYDILPSNPKGKVIACGGGIIELERNRTLLKKFRDEYGYVIHVLREKEPVLAYLQSSPAYPPFLHETAIEAWDRRATFFRECCSYEFVSLTVPIPQGREGIITPDQTLALKPVETDFFRLLRFIHGVDTNKVLGLGGPRRSYILSLTFDDIRKAIPLLEDLSLGIDVWELRVDLLAEWDLTFISFQVATLRHHSTLPILFTLRTRGHGGRYPDVTPELSDSASIERHAQLLQHALHLGIEYVDIQFGAPESTMRSLLQHKRNSSILTSYTDWSGKLNWNHPQTRVLYESMRGWNPDLMMIVGVAKTFEDNMALRQFVGDRRIHPPLIAVNMGPEGKISRVLNPTLSPLSHPLLPRPAAPGQVSFYEAQTILYLTGLLPPKTFYLLGTPKLRNTSSIPTITITTTTMSAPTIHAINTAFQTLGLPYTYQKFELEKAHENGQLDLEDVGRRLREQMYGGGPHVGEDGVGTGGGSNTHTFGGASSSVPLPLQEGITKHLGLGHVTRHARIIGAVDIITVVPYTPLPSATSATIPTVVAGYCTSNSNGHGHPQTDPASSFGGPTNTTTTVTTLSGDNTAWRAIKSCLLRSLTPSNIITKETTALVLVSGRGGIKGTMATSGSGSIASARGAVYALYLIGVVRIWIWVCNNDVKSGEDVSRGFEGVDGGLLKVRVVQDLGEILRETKQGERDRWALPTMIISAIPSSSFSDHSSGNGLGLQLEHFSDAGGVAIDLDLASPSSGHSDLLKLAKEKRDRGVLWAGVEGIEVLLEQVYEQCRIWTGRRAPKNKVRKRMMTEYEEVWRSWRSLREG</sequence>
<keyword evidence="4" id="KW-0808">Transferase</keyword>
<dbReference type="InterPro" id="IPR001381">
    <property type="entry name" value="DHquinase_I"/>
</dbReference>
<keyword evidence="8" id="KW-0057">Aromatic amino acid biosynthesis</keyword>
<keyword evidence="6" id="KW-0418">Kinase</keyword>
<dbReference type="AlphaFoldDB" id="A0A8H5FQS4"/>
<keyword evidence="5" id="KW-0547">Nucleotide-binding</keyword>
<comment type="catalytic activity">
    <reaction evidence="9">
        <text>shikimate + ATP = 3-phosphoshikimate + ADP + H(+)</text>
        <dbReference type="Rhea" id="RHEA:13121"/>
        <dbReference type="ChEBI" id="CHEBI:15378"/>
        <dbReference type="ChEBI" id="CHEBI:30616"/>
        <dbReference type="ChEBI" id="CHEBI:36208"/>
        <dbReference type="ChEBI" id="CHEBI:145989"/>
        <dbReference type="ChEBI" id="CHEBI:456216"/>
        <dbReference type="EC" id="2.7.1.71"/>
    </reaction>
</comment>
<dbReference type="Proteomes" id="UP000559256">
    <property type="component" value="Unassembled WGS sequence"/>
</dbReference>
<dbReference type="EMBL" id="JAACJM010000113">
    <property type="protein sequence ID" value="KAF5345357.1"/>
    <property type="molecule type" value="Genomic_DNA"/>
</dbReference>
<dbReference type="EC" id="2.7.1.71" evidence="2"/>
<dbReference type="SUPFAM" id="SSF52540">
    <property type="entry name" value="P-loop containing nucleoside triphosphate hydrolases"/>
    <property type="match status" value="1"/>
</dbReference>
<comment type="caution">
    <text evidence="11">The sequence shown here is derived from an EMBL/GenBank/DDBJ whole genome shotgun (WGS) entry which is preliminary data.</text>
</comment>
<dbReference type="CDD" id="cd00464">
    <property type="entry name" value="SK"/>
    <property type="match status" value="1"/>
</dbReference>
<dbReference type="GO" id="GO:0004765">
    <property type="term" value="F:shikimate kinase activity"/>
    <property type="evidence" value="ECO:0007669"/>
    <property type="project" value="UniProtKB-EC"/>
</dbReference>
<keyword evidence="3" id="KW-0028">Amino-acid biosynthesis</keyword>
<organism evidence="11 12">
    <name type="scientific">Tetrapyrgos nigripes</name>
    <dbReference type="NCBI Taxonomy" id="182062"/>
    <lineage>
        <taxon>Eukaryota</taxon>
        <taxon>Fungi</taxon>
        <taxon>Dikarya</taxon>
        <taxon>Basidiomycota</taxon>
        <taxon>Agaricomycotina</taxon>
        <taxon>Agaricomycetes</taxon>
        <taxon>Agaricomycetidae</taxon>
        <taxon>Agaricales</taxon>
        <taxon>Marasmiineae</taxon>
        <taxon>Marasmiaceae</taxon>
        <taxon>Tetrapyrgos</taxon>
    </lineage>
</organism>
<evidence type="ECO:0000256" key="6">
    <source>
        <dbReference type="ARBA" id="ARBA00022777"/>
    </source>
</evidence>
<evidence type="ECO:0000256" key="2">
    <source>
        <dbReference type="ARBA" id="ARBA00012154"/>
    </source>
</evidence>
<comment type="pathway">
    <text evidence="1">Metabolic intermediate biosynthesis; chorismate biosynthesis; chorismate from D-erythrose 4-phosphate and phosphoenolpyruvate: step 5/7.</text>
</comment>
<dbReference type="InterPro" id="IPR041121">
    <property type="entry name" value="SDH_C"/>
</dbReference>
<gene>
    <name evidence="11" type="ORF">D9758_008443</name>
</gene>
<evidence type="ECO:0000256" key="3">
    <source>
        <dbReference type="ARBA" id="ARBA00022605"/>
    </source>
</evidence>
<reference evidence="11 12" key="1">
    <citation type="journal article" date="2020" name="ISME J.">
        <title>Uncovering the hidden diversity of litter-decomposition mechanisms in mushroom-forming fungi.</title>
        <authorList>
            <person name="Floudas D."/>
            <person name="Bentzer J."/>
            <person name="Ahren D."/>
            <person name="Johansson T."/>
            <person name="Persson P."/>
            <person name="Tunlid A."/>
        </authorList>
    </citation>
    <scope>NUCLEOTIDE SEQUENCE [LARGE SCALE GENOMIC DNA]</scope>
    <source>
        <strain evidence="11 12">CBS 291.85</strain>
    </source>
</reference>
<evidence type="ECO:0000313" key="11">
    <source>
        <dbReference type="EMBL" id="KAF5345357.1"/>
    </source>
</evidence>
<dbReference type="PANTHER" id="PTHR21090:SF5">
    <property type="entry name" value="PENTAFUNCTIONAL AROM POLYPEPTIDE"/>
    <property type="match status" value="1"/>
</dbReference>
<dbReference type="OrthoDB" id="197068at2759"/>
<dbReference type="CDD" id="cd00502">
    <property type="entry name" value="DHQase_I"/>
    <property type="match status" value="1"/>
</dbReference>
<dbReference type="GO" id="GO:0008652">
    <property type="term" value="P:amino acid biosynthetic process"/>
    <property type="evidence" value="ECO:0007669"/>
    <property type="project" value="UniProtKB-KW"/>
</dbReference>
<dbReference type="PROSITE" id="PS01128">
    <property type="entry name" value="SHIKIMATE_KINASE"/>
    <property type="match status" value="1"/>
</dbReference>
<dbReference type="Pfam" id="PF01202">
    <property type="entry name" value="SKI"/>
    <property type="match status" value="1"/>
</dbReference>
<dbReference type="Pfam" id="PF01487">
    <property type="entry name" value="DHquinase_I"/>
    <property type="match status" value="1"/>
</dbReference>
<name>A0A8H5FQS4_9AGAR</name>
<dbReference type="SUPFAM" id="SSF51569">
    <property type="entry name" value="Aldolase"/>
    <property type="match status" value="1"/>
</dbReference>
<evidence type="ECO:0000259" key="10">
    <source>
        <dbReference type="Pfam" id="PF18317"/>
    </source>
</evidence>
<evidence type="ECO:0000313" key="12">
    <source>
        <dbReference type="Proteomes" id="UP000559256"/>
    </source>
</evidence>
<accession>A0A8H5FQS4</accession>
<dbReference type="GO" id="GO:0009423">
    <property type="term" value="P:chorismate biosynthetic process"/>
    <property type="evidence" value="ECO:0007669"/>
    <property type="project" value="UniProtKB-UniPathway"/>
</dbReference>
<keyword evidence="7" id="KW-0067">ATP-binding</keyword>
<dbReference type="GO" id="GO:0003866">
    <property type="term" value="F:3-phosphoshikimate 1-carboxyvinyltransferase activity"/>
    <property type="evidence" value="ECO:0007669"/>
    <property type="project" value="TreeGrafter"/>
</dbReference>
<evidence type="ECO:0000256" key="1">
    <source>
        <dbReference type="ARBA" id="ARBA00004842"/>
    </source>
</evidence>
<evidence type="ECO:0000256" key="7">
    <source>
        <dbReference type="ARBA" id="ARBA00022840"/>
    </source>
</evidence>
<evidence type="ECO:0000256" key="5">
    <source>
        <dbReference type="ARBA" id="ARBA00022741"/>
    </source>
</evidence>
<dbReference type="PANTHER" id="PTHR21090">
    <property type="entry name" value="AROM/DEHYDROQUINATE SYNTHASE"/>
    <property type="match status" value="1"/>
</dbReference>
<dbReference type="Gene3D" id="3.40.50.720">
    <property type="entry name" value="NAD(P)-binding Rossmann-like Domain"/>
    <property type="match status" value="1"/>
</dbReference>
<dbReference type="InterPro" id="IPR027417">
    <property type="entry name" value="P-loop_NTPase"/>
</dbReference>
<evidence type="ECO:0000256" key="9">
    <source>
        <dbReference type="ARBA" id="ARBA00048567"/>
    </source>
</evidence>
<dbReference type="InterPro" id="IPR000623">
    <property type="entry name" value="Shikimate_kinase/TSH1"/>
</dbReference>
<protein>
    <recommendedName>
        <fullName evidence="2">shikimate kinase</fullName>
        <ecNumber evidence="2">2.7.1.71</ecNumber>
    </recommendedName>
</protein>
<dbReference type="PRINTS" id="PR01100">
    <property type="entry name" value="SHIKIMTKNASE"/>
</dbReference>
<dbReference type="UniPathway" id="UPA00053">
    <property type="reaction ID" value="UER00088"/>
</dbReference>
<dbReference type="GO" id="GO:0005524">
    <property type="term" value="F:ATP binding"/>
    <property type="evidence" value="ECO:0007669"/>
    <property type="project" value="UniProtKB-KW"/>
</dbReference>
<evidence type="ECO:0000256" key="4">
    <source>
        <dbReference type="ARBA" id="ARBA00022679"/>
    </source>
</evidence>
<proteinExistence type="inferred from homology"/>
<dbReference type="InterPro" id="IPR013785">
    <property type="entry name" value="Aldolase_TIM"/>
</dbReference>